<gene>
    <name evidence="3" type="primary">minE</name>
    <name evidence="4" type="ORF">KSX_20210</name>
</gene>
<name>A0A8J3MRR3_9CHLR</name>
<dbReference type="Pfam" id="PF03776">
    <property type="entry name" value="MinE"/>
    <property type="match status" value="1"/>
</dbReference>
<evidence type="ECO:0000256" key="2">
    <source>
        <dbReference type="ARBA" id="ARBA00025265"/>
    </source>
</evidence>
<evidence type="ECO:0000313" key="5">
    <source>
        <dbReference type="Proteomes" id="UP000612362"/>
    </source>
</evidence>
<proteinExistence type="inferred from homology"/>
<dbReference type="GO" id="GO:0051301">
    <property type="term" value="P:cell division"/>
    <property type="evidence" value="ECO:0007669"/>
    <property type="project" value="UniProtKB-KW"/>
</dbReference>
<organism evidence="4 5">
    <name type="scientific">Ktedonospora formicarum</name>
    <dbReference type="NCBI Taxonomy" id="2778364"/>
    <lineage>
        <taxon>Bacteria</taxon>
        <taxon>Bacillati</taxon>
        <taxon>Chloroflexota</taxon>
        <taxon>Ktedonobacteria</taxon>
        <taxon>Ktedonobacterales</taxon>
        <taxon>Ktedonobacteraceae</taxon>
        <taxon>Ktedonospora</taxon>
    </lineage>
</organism>
<comment type="function">
    <text evidence="2 3">Prevents the cell division inhibition by proteins MinC and MinD at internal division sites while permitting inhibition at polar sites. This ensures cell division at the proper site by restricting the formation of a division septum at the midpoint of the long axis of the cell.</text>
</comment>
<dbReference type="GO" id="GO:0032955">
    <property type="term" value="P:regulation of division septum assembly"/>
    <property type="evidence" value="ECO:0007669"/>
    <property type="project" value="InterPro"/>
</dbReference>
<keyword evidence="3" id="KW-0132">Cell division</keyword>
<sequence>MGVFEFMVGRKKQTPGEIAKERLKVVLVHDRLKLNPEVLELIKEELANVLSRRLEVDEQQMQVTLSREEGFDKLLANVPIRRQKVGFEWDPPSYTPSTNVLHGKVFLHDDEDESTNHDY</sequence>
<protein>
    <recommendedName>
        <fullName evidence="3">Cell division topological specificity factor</fullName>
    </recommendedName>
</protein>
<keyword evidence="3" id="KW-0131">Cell cycle</keyword>
<dbReference type="Gene3D" id="3.30.1070.10">
    <property type="entry name" value="Cell division topological specificity factor MinE"/>
    <property type="match status" value="1"/>
</dbReference>
<comment type="similarity">
    <text evidence="1 3">Belongs to the MinE family.</text>
</comment>
<dbReference type="Proteomes" id="UP000612362">
    <property type="component" value="Unassembled WGS sequence"/>
</dbReference>
<dbReference type="RefSeq" id="WP_220193305.1">
    <property type="nucleotide sequence ID" value="NZ_BNJF01000001.1"/>
</dbReference>
<dbReference type="InterPro" id="IPR036707">
    <property type="entry name" value="MinE_sf"/>
</dbReference>
<evidence type="ECO:0000256" key="3">
    <source>
        <dbReference type="HAMAP-Rule" id="MF_00262"/>
    </source>
</evidence>
<accession>A0A8J3MRR3</accession>
<keyword evidence="5" id="KW-1185">Reference proteome</keyword>
<dbReference type="InterPro" id="IPR005527">
    <property type="entry name" value="MinE"/>
</dbReference>
<evidence type="ECO:0000313" key="4">
    <source>
        <dbReference type="EMBL" id="GHO43858.1"/>
    </source>
</evidence>
<reference evidence="4" key="1">
    <citation type="submission" date="2020-10" db="EMBL/GenBank/DDBJ databases">
        <title>Taxonomic study of unclassified bacteria belonging to the class Ktedonobacteria.</title>
        <authorList>
            <person name="Yabe S."/>
            <person name="Wang C.M."/>
            <person name="Zheng Y."/>
            <person name="Sakai Y."/>
            <person name="Cavaletti L."/>
            <person name="Monciardini P."/>
            <person name="Donadio S."/>
        </authorList>
    </citation>
    <scope>NUCLEOTIDE SEQUENCE</scope>
    <source>
        <strain evidence="4">SOSP1-1</strain>
    </source>
</reference>
<evidence type="ECO:0000256" key="1">
    <source>
        <dbReference type="ARBA" id="ARBA00008168"/>
    </source>
</evidence>
<dbReference type="SUPFAM" id="SSF55229">
    <property type="entry name" value="Cell division protein MinE topological specificity domain"/>
    <property type="match status" value="1"/>
</dbReference>
<comment type="caution">
    <text evidence="4">The sequence shown here is derived from an EMBL/GenBank/DDBJ whole genome shotgun (WGS) entry which is preliminary data.</text>
</comment>
<dbReference type="HAMAP" id="MF_00262">
    <property type="entry name" value="MinE"/>
    <property type="match status" value="1"/>
</dbReference>
<dbReference type="EMBL" id="BNJF01000001">
    <property type="protein sequence ID" value="GHO43858.1"/>
    <property type="molecule type" value="Genomic_DNA"/>
</dbReference>
<dbReference type="AlphaFoldDB" id="A0A8J3MRR3"/>
<dbReference type="NCBIfam" id="TIGR01215">
    <property type="entry name" value="minE"/>
    <property type="match status" value="1"/>
</dbReference>